<reference evidence="2" key="1">
    <citation type="submission" date="2023-07" db="EMBL/GenBank/DDBJ databases">
        <authorList>
            <consortium name="AG Swart"/>
            <person name="Singh M."/>
            <person name="Singh A."/>
            <person name="Seah K."/>
            <person name="Emmerich C."/>
        </authorList>
    </citation>
    <scope>NUCLEOTIDE SEQUENCE</scope>
    <source>
        <strain evidence="2">DP1</strain>
    </source>
</reference>
<evidence type="ECO:0000313" key="3">
    <source>
        <dbReference type="Proteomes" id="UP001295684"/>
    </source>
</evidence>
<evidence type="ECO:0000313" key="2">
    <source>
        <dbReference type="EMBL" id="CAI2368353.1"/>
    </source>
</evidence>
<dbReference type="EMBL" id="CAMPGE010009487">
    <property type="protein sequence ID" value="CAI2368353.1"/>
    <property type="molecule type" value="Genomic_DNA"/>
</dbReference>
<feature type="compositionally biased region" description="Basic and acidic residues" evidence="1">
    <location>
        <begin position="188"/>
        <end position="209"/>
    </location>
</feature>
<evidence type="ECO:0000256" key="1">
    <source>
        <dbReference type="SAM" id="MobiDB-lite"/>
    </source>
</evidence>
<name>A0AAD1XE06_EUPCR</name>
<keyword evidence="3" id="KW-1185">Reference proteome</keyword>
<protein>
    <submittedName>
        <fullName evidence="2">Uncharacterized protein</fullName>
    </submittedName>
</protein>
<dbReference type="AlphaFoldDB" id="A0AAD1XE06"/>
<sequence>MKLRTFNHKFIEARTNRERNNTTNLKRYTMKPVMNRMNSHNDLSEKINNRDNIFGFLQNRKSINVKKENFKFNKGDKTISEKSDSSNACTSNITDCSQKLNYNQEEYFLSSKADIRMYYRHLNKNLTQLEIDRRKRKKIDLDKETREKNDEISKKVIQEFQYEEKAGKIGLANQWRREKLGRRQGTQKFEKESSRYEKGRSETAETERGRELMNVCNSVRRKGVLDRKQSRKDQQSCSSSPMHEKRISKRIRFVELLSRNDTKTSSKIFHSFKIKRMNYQKKISLRRSSRQLREQVKFQMKENALKNKDMTKHIPLDSKISRAALTFQRYHKVTKFHTQRSLVDVS</sequence>
<dbReference type="Proteomes" id="UP001295684">
    <property type="component" value="Unassembled WGS sequence"/>
</dbReference>
<proteinExistence type="predicted"/>
<feature type="compositionally biased region" description="Basic and acidic residues" evidence="1">
    <location>
        <begin position="223"/>
        <end position="234"/>
    </location>
</feature>
<comment type="caution">
    <text evidence="2">The sequence shown here is derived from an EMBL/GenBank/DDBJ whole genome shotgun (WGS) entry which is preliminary data.</text>
</comment>
<accession>A0AAD1XE06</accession>
<gene>
    <name evidence="2" type="ORF">ECRASSUSDP1_LOCUS9644</name>
</gene>
<feature type="region of interest" description="Disordered" evidence="1">
    <location>
        <begin position="180"/>
        <end position="209"/>
    </location>
</feature>
<feature type="region of interest" description="Disordered" evidence="1">
    <location>
        <begin position="221"/>
        <end position="245"/>
    </location>
</feature>
<organism evidence="2 3">
    <name type="scientific">Euplotes crassus</name>
    <dbReference type="NCBI Taxonomy" id="5936"/>
    <lineage>
        <taxon>Eukaryota</taxon>
        <taxon>Sar</taxon>
        <taxon>Alveolata</taxon>
        <taxon>Ciliophora</taxon>
        <taxon>Intramacronucleata</taxon>
        <taxon>Spirotrichea</taxon>
        <taxon>Hypotrichia</taxon>
        <taxon>Euplotida</taxon>
        <taxon>Euplotidae</taxon>
        <taxon>Moneuplotes</taxon>
    </lineage>
</organism>